<keyword evidence="5" id="KW-0233">DNA recombination</keyword>
<comment type="subcellular location">
    <subcellularLocation>
        <location evidence="1">Cytoplasm</location>
        <location evidence="1">Nucleoid</location>
    </subcellularLocation>
</comment>
<comment type="caution">
    <text evidence="6">The sequence shown here is derived from an EMBL/GenBank/DDBJ whole genome shotgun (WGS) entry which is preliminary data.</text>
</comment>
<organism evidence="6 7">
    <name type="scientific">Neisseria shayeganii 871</name>
    <dbReference type="NCBI Taxonomy" id="1032488"/>
    <lineage>
        <taxon>Bacteria</taxon>
        <taxon>Pseudomonadati</taxon>
        <taxon>Pseudomonadota</taxon>
        <taxon>Betaproteobacteria</taxon>
        <taxon>Neisseriales</taxon>
        <taxon>Neisseriaceae</taxon>
        <taxon>Neisseria</taxon>
    </lineage>
</organism>
<dbReference type="EMBL" id="AGAY01000061">
    <property type="protein sequence ID" value="EGY52021.1"/>
    <property type="molecule type" value="Genomic_DNA"/>
</dbReference>
<reference evidence="6 7" key="1">
    <citation type="submission" date="2011-05" db="EMBL/GenBank/DDBJ databases">
        <authorList>
            <person name="Muzny D."/>
            <person name="Qin X."/>
            <person name="Deng J."/>
            <person name="Jiang H."/>
            <person name="Liu Y."/>
            <person name="Qu J."/>
            <person name="Song X.-Z."/>
            <person name="Zhang L."/>
            <person name="Thornton R."/>
            <person name="Coyle M."/>
            <person name="Francisco L."/>
            <person name="Jackson L."/>
            <person name="Javaid M."/>
            <person name="Korchina V."/>
            <person name="Kovar C."/>
            <person name="Mata R."/>
            <person name="Mathew T."/>
            <person name="Ngo R."/>
            <person name="Nguyen L."/>
            <person name="Nguyen N."/>
            <person name="Okwuonu G."/>
            <person name="Ongeri F."/>
            <person name="Pham C."/>
            <person name="Simmons D."/>
            <person name="Wilczek-Boney K."/>
            <person name="Hale W."/>
            <person name="Jakkamsetti A."/>
            <person name="Pham P."/>
            <person name="Ruth R."/>
            <person name="San Lucas F."/>
            <person name="Warren J."/>
            <person name="Zhang J."/>
            <person name="Zhao Z."/>
            <person name="Zhou C."/>
            <person name="Zhu D."/>
            <person name="Lee S."/>
            <person name="Bess C."/>
            <person name="Blankenburg K."/>
            <person name="Forbes L."/>
            <person name="Fu Q."/>
            <person name="Gubbala S."/>
            <person name="Hirani K."/>
            <person name="Jayaseelan J.C."/>
            <person name="Lara F."/>
            <person name="Munidasa M."/>
            <person name="Palculict T."/>
            <person name="Patil S."/>
            <person name="Pu L.-L."/>
            <person name="Saada N."/>
            <person name="Tang L."/>
            <person name="Weissenberger G."/>
            <person name="Zhu Y."/>
            <person name="Hemphill L."/>
            <person name="Shang Y."/>
            <person name="Youmans B."/>
            <person name="Ayvaz T."/>
            <person name="Ross M."/>
            <person name="Santibanez J."/>
            <person name="Aqrawi P."/>
            <person name="Gross S."/>
            <person name="Joshi V."/>
            <person name="Fowler G."/>
            <person name="Nazareth L."/>
            <person name="Reid J."/>
            <person name="Worley K."/>
            <person name="Petrosino J."/>
            <person name="Highlander S."/>
            <person name="Gibbs R."/>
        </authorList>
    </citation>
    <scope>NUCLEOTIDE SEQUENCE [LARGE SCALE GENOMIC DNA]</scope>
    <source>
        <strain evidence="6 7">871</strain>
    </source>
</reference>
<evidence type="ECO:0000256" key="4">
    <source>
        <dbReference type="ARBA" id="ARBA00022490"/>
    </source>
</evidence>
<evidence type="ECO:0000313" key="7">
    <source>
        <dbReference type="Proteomes" id="UP000003019"/>
    </source>
</evidence>
<proteinExistence type="inferred from homology"/>
<dbReference type="OrthoDB" id="5290530at2"/>
<dbReference type="Pfam" id="PF04381">
    <property type="entry name" value="RdgC"/>
    <property type="match status" value="1"/>
</dbReference>
<dbReference type="PATRIC" id="fig|1032488.3.peg.1667"/>
<dbReference type="Proteomes" id="UP000003019">
    <property type="component" value="Unassembled WGS sequence"/>
</dbReference>
<dbReference type="PANTHER" id="PTHR38103:SF1">
    <property type="entry name" value="RECOMBINATION-ASSOCIATED PROTEIN RDGC"/>
    <property type="match status" value="1"/>
</dbReference>
<keyword evidence="7" id="KW-1185">Reference proteome</keyword>
<evidence type="ECO:0000313" key="6">
    <source>
        <dbReference type="EMBL" id="EGY52021.1"/>
    </source>
</evidence>
<keyword evidence="4" id="KW-0963">Cytoplasm</keyword>
<gene>
    <name evidence="6" type="primary">rdgC</name>
    <name evidence="6" type="ORF">HMPREF9371_1760</name>
</gene>
<dbReference type="InterPro" id="IPR007476">
    <property type="entry name" value="RdgC"/>
</dbReference>
<name>G4CJH0_9NEIS</name>
<dbReference type="AlphaFoldDB" id="G4CJH0"/>
<protein>
    <recommendedName>
        <fullName evidence="3">Recombination-associated protein RdgC</fullName>
    </recommendedName>
</protein>
<comment type="similarity">
    <text evidence="2">Belongs to the RdgC family.</text>
</comment>
<accession>G4CJH0</accession>
<dbReference type="HOGENOM" id="CLU_052038_0_0_4"/>
<dbReference type="GO" id="GO:0006310">
    <property type="term" value="P:DNA recombination"/>
    <property type="evidence" value="ECO:0007669"/>
    <property type="project" value="UniProtKB-KW"/>
</dbReference>
<dbReference type="STRING" id="1032488.HMPREF9371_1760"/>
<evidence type="ECO:0000256" key="3">
    <source>
        <dbReference type="ARBA" id="ARBA00022296"/>
    </source>
</evidence>
<dbReference type="RefSeq" id="WP_009119449.1">
    <property type="nucleotide sequence ID" value="NZ_JH164926.1"/>
</dbReference>
<dbReference type="PANTHER" id="PTHR38103">
    <property type="entry name" value="RECOMBINATION-ASSOCIATED PROTEIN RDGC"/>
    <property type="match status" value="1"/>
</dbReference>
<evidence type="ECO:0000256" key="5">
    <source>
        <dbReference type="ARBA" id="ARBA00023172"/>
    </source>
</evidence>
<sequence length="295" mass="32262">MWFKQLTVFLLPEPPDADDVRLSLGELAFVPCMGMDWFSDGFAAPQSFSPALAYIADKTVGIALKREEKVLPAGVIQNVLAERVQKIEAEEGRAVGRREKQEMKEQITDELLPRALTRSSHTRAVFAGGKLLVDTASTAKAEYLLSHLREVLGPMAARLPATKRSLGCLMTEWLLRGEAAGNFELDSDALLRGAGDVAPEVKVRRQDLTADEVVQHVKSGKTVAELGLVWKEKVAFVLTAGFTLKRIQYLDVLQQEADGQSCNAESLAFASQILMSAALTELIDELAGHLDGWAE</sequence>
<dbReference type="GO" id="GO:0009295">
    <property type="term" value="C:nucleoid"/>
    <property type="evidence" value="ECO:0007669"/>
    <property type="project" value="UniProtKB-SubCell"/>
</dbReference>
<evidence type="ECO:0000256" key="2">
    <source>
        <dbReference type="ARBA" id="ARBA00008657"/>
    </source>
</evidence>
<evidence type="ECO:0000256" key="1">
    <source>
        <dbReference type="ARBA" id="ARBA00004453"/>
    </source>
</evidence>
<dbReference type="NCBIfam" id="NF001464">
    <property type="entry name" value="PRK00321.1-5"/>
    <property type="match status" value="1"/>
</dbReference>